<organism evidence="1">
    <name type="scientific">marine metagenome</name>
    <dbReference type="NCBI Taxonomy" id="408172"/>
    <lineage>
        <taxon>unclassified sequences</taxon>
        <taxon>metagenomes</taxon>
        <taxon>ecological metagenomes</taxon>
    </lineage>
</organism>
<proteinExistence type="predicted"/>
<evidence type="ECO:0000313" key="1">
    <source>
        <dbReference type="EMBL" id="SVB61283.1"/>
    </source>
</evidence>
<gene>
    <name evidence="1" type="ORF">METZ01_LOCUS214137</name>
</gene>
<dbReference type="EMBL" id="UINC01049463">
    <property type="protein sequence ID" value="SVB61283.1"/>
    <property type="molecule type" value="Genomic_DNA"/>
</dbReference>
<dbReference type="AlphaFoldDB" id="A0A382FGE4"/>
<feature type="non-terminal residue" evidence="1">
    <location>
        <position position="1"/>
    </location>
</feature>
<sequence>VFSVTAVGLLHNSIFVTSTPEILRSLGESENLAGLLIAAGSVPGIVVA</sequence>
<reference evidence="1" key="1">
    <citation type="submission" date="2018-05" db="EMBL/GenBank/DDBJ databases">
        <authorList>
            <person name="Lanie J.A."/>
            <person name="Ng W.-L."/>
            <person name="Kazmierczak K.M."/>
            <person name="Andrzejewski T.M."/>
            <person name="Davidsen T.M."/>
            <person name="Wayne K.J."/>
            <person name="Tettelin H."/>
            <person name="Glass J.I."/>
            <person name="Rusch D."/>
            <person name="Podicherti R."/>
            <person name="Tsui H.-C.T."/>
            <person name="Winkler M.E."/>
        </authorList>
    </citation>
    <scope>NUCLEOTIDE SEQUENCE</scope>
</reference>
<feature type="non-terminal residue" evidence="1">
    <location>
        <position position="48"/>
    </location>
</feature>
<accession>A0A382FGE4</accession>
<protein>
    <submittedName>
        <fullName evidence="1">Uncharacterized protein</fullName>
    </submittedName>
</protein>
<name>A0A382FGE4_9ZZZZ</name>